<dbReference type="Pfam" id="PF01842">
    <property type="entry name" value="ACT"/>
    <property type="match status" value="1"/>
</dbReference>
<keyword evidence="3" id="KW-1185">Reference proteome</keyword>
<dbReference type="PANTHER" id="PTHR34875:SF6">
    <property type="entry name" value="UPF0237 PROTEIN MJ1558"/>
    <property type="match status" value="1"/>
</dbReference>
<dbReference type="SUPFAM" id="SSF55021">
    <property type="entry name" value="ACT-like"/>
    <property type="match status" value="2"/>
</dbReference>
<feature type="domain" description="ACT" evidence="1">
    <location>
        <begin position="91"/>
        <end position="172"/>
    </location>
</feature>
<organism evidence="2 3">
    <name type="scientific">Uliginosibacterium silvisoli</name>
    <dbReference type="NCBI Taxonomy" id="3114758"/>
    <lineage>
        <taxon>Bacteria</taxon>
        <taxon>Pseudomonadati</taxon>
        <taxon>Pseudomonadota</taxon>
        <taxon>Betaproteobacteria</taxon>
        <taxon>Rhodocyclales</taxon>
        <taxon>Zoogloeaceae</taxon>
        <taxon>Uliginosibacterium</taxon>
    </lineage>
</organism>
<dbReference type="InterPro" id="IPR045865">
    <property type="entry name" value="ACT-like_dom_sf"/>
</dbReference>
<dbReference type="PROSITE" id="PS51671">
    <property type="entry name" value="ACT"/>
    <property type="match status" value="1"/>
</dbReference>
<gene>
    <name evidence="2" type="ORF">VVD49_12555</name>
</gene>
<dbReference type="EMBL" id="JAYXHS010000002">
    <property type="protein sequence ID" value="MEC5386559.1"/>
    <property type="molecule type" value="Genomic_DNA"/>
</dbReference>
<accession>A0ABU6K3S1</accession>
<proteinExistence type="predicted"/>
<dbReference type="RefSeq" id="WP_327599519.1">
    <property type="nucleotide sequence ID" value="NZ_JAYXHS010000002.1"/>
</dbReference>
<dbReference type="Proteomes" id="UP001331561">
    <property type="component" value="Unassembled WGS sequence"/>
</dbReference>
<dbReference type="Pfam" id="PF13740">
    <property type="entry name" value="ACT_6"/>
    <property type="match status" value="1"/>
</dbReference>
<reference evidence="2 3" key="1">
    <citation type="submission" date="2024-01" db="EMBL/GenBank/DDBJ databases">
        <title>Uliginosibacterium soil sp. nov.</title>
        <authorList>
            <person name="Lv Y."/>
        </authorList>
    </citation>
    <scope>NUCLEOTIDE SEQUENCE [LARGE SCALE GENOMIC DNA]</scope>
    <source>
        <strain evidence="2 3">H3</strain>
    </source>
</reference>
<name>A0ABU6K3S1_9RHOO</name>
<dbReference type="PIRSF" id="PIRSF028103">
    <property type="entry name" value="GcvR"/>
    <property type="match status" value="1"/>
</dbReference>
<evidence type="ECO:0000259" key="1">
    <source>
        <dbReference type="PROSITE" id="PS51671"/>
    </source>
</evidence>
<dbReference type="CDD" id="cd04869">
    <property type="entry name" value="ACT_GcvR_2"/>
    <property type="match status" value="1"/>
</dbReference>
<dbReference type="PANTHER" id="PTHR34875">
    <property type="entry name" value="UPF0237 PROTEIN MJ1558"/>
    <property type="match status" value="1"/>
</dbReference>
<dbReference type="InterPro" id="IPR016867">
    <property type="entry name" value="GcvR"/>
</dbReference>
<evidence type="ECO:0000313" key="2">
    <source>
        <dbReference type="EMBL" id="MEC5386559.1"/>
    </source>
</evidence>
<dbReference type="InterPro" id="IPR050990">
    <property type="entry name" value="UPF0237/GcvR_regulator"/>
</dbReference>
<sequence length="173" mass="18638">MNEDFVITAIGDDRPGLVEELAAVVVAHEASWLESSLAHVSGKFAGLVRIRVHAQNVVALQKALTDFKPLRVIVERAGHPSPDNLPQRALHLSLTGHDRVGIVREVSQVIARHAVNVESLNTYTSAAAMSGETMFHAEAELRADAQLDIRALQAALEALSNELIVDIALSAQD</sequence>
<dbReference type="InterPro" id="IPR002912">
    <property type="entry name" value="ACT_dom"/>
</dbReference>
<dbReference type="Gene3D" id="3.30.70.260">
    <property type="match status" value="2"/>
</dbReference>
<comment type="caution">
    <text evidence="2">The sequence shown here is derived from an EMBL/GenBank/DDBJ whole genome shotgun (WGS) entry which is preliminary data.</text>
</comment>
<evidence type="ECO:0000313" key="3">
    <source>
        <dbReference type="Proteomes" id="UP001331561"/>
    </source>
</evidence>
<protein>
    <submittedName>
        <fullName evidence="2">ACT domain-containing protein</fullName>
    </submittedName>
</protein>